<dbReference type="Gene3D" id="3.80.10.10">
    <property type="entry name" value="Ribonuclease Inhibitor"/>
    <property type="match status" value="1"/>
</dbReference>
<dbReference type="AlphaFoldDB" id="A0A9P6CVI0"/>
<protein>
    <submittedName>
        <fullName evidence="1">Uncharacterized protein</fullName>
    </submittedName>
</protein>
<evidence type="ECO:0000313" key="1">
    <source>
        <dbReference type="EMBL" id="KAF9474189.1"/>
    </source>
</evidence>
<sequence length="397" mass="45563">MPRLWNILPLYAGGAKPRHLPAPFLIGKWIERAGQLPLYIALREPLLSGMQIVGVIRALNEHSHRWGRINIGVESISWPFFSQQTLPELRSIHLESKDYNVGPLFRLFPERLVSLSVPQMVRLPMEHLTQIRLGNVTIFELFDTLQGAPNLIKFIVRLNDSRVEDIHNPLPTIVHSRLQDFTICLHQNTRSLEKLACTSLKSFTFNDECNPIQMSPFIAFLKNSQNSLINLSLSVEIQLSEFDTASICQGFHLLQHLSLESFSRLSKSIMNTLISFLAEFTSTDGEKVPTYLPNLRSLRLELNSLSNWTKLPNIFGYPAGHKPGNHRPALNFIAILTYEWDDRFTDKWSLPDVMDNETLQRILWLGNSGVKWQCEYDQSDLNFDLIQYTSDLYDSSD</sequence>
<name>A0A9P6CVI0_9AGAR</name>
<gene>
    <name evidence="1" type="ORF">BDN70DRAFT_936857</name>
</gene>
<dbReference type="EMBL" id="MU155392">
    <property type="protein sequence ID" value="KAF9474189.1"/>
    <property type="molecule type" value="Genomic_DNA"/>
</dbReference>
<dbReference type="InterPro" id="IPR032675">
    <property type="entry name" value="LRR_dom_sf"/>
</dbReference>
<evidence type="ECO:0000313" key="2">
    <source>
        <dbReference type="Proteomes" id="UP000807469"/>
    </source>
</evidence>
<accession>A0A9P6CVI0</accession>
<proteinExistence type="predicted"/>
<organism evidence="1 2">
    <name type="scientific">Pholiota conissans</name>
    <dbReference type="NCBI Taxonomy" id="109636"/>
    <lineage>
        <taxon>Eukaryota</taxon>
        <taxon>Fungi</taxon>
        <taxon>Dikarya</taxon>
        <taxon>Basidiomycota</taxon>
        <taxon>Agaricomycotina</taxon>
        <taxon>Agaricomycetes</taxon>
        <taxon>Agaricomycetidae</taxon>
        <taxon>Agaricales</taxon>
        <taxon>Agaricineae</taxon>
        <taxon>Strophariaceae</taxon>
        <taxon>Pholiota</taxon>
    </lineage>
</organism>
<reference evidence="1" key="1">
    <citation type="submission" date="2020-11" db="EMBL/GenBank/DDBJ databases">
        <authorList>
            <consortium name="DOE Joint Genome Institute"/>
            <person name="Ahrendt S."/>
            <person name="Riley R."/>
            <person name="Andreopoulos W."/>
            <person name="Labutti K."/>
            <person name="Pangilinan J."/>
            <person name="Ruiz-Duenas F.J."/>
            <person name="Barrasa J.M."/>
            <person name="Sanchez-Garcia M."/>
            <person name="Camarero S."/>
            <person name="Miyauchi S."/>
            <person name="Serrano A."/>
            <person name="Linde D."/>
            <person name="Babiker R."/>
            <person name="Drula E."/>
            <person name="Ayuso-Fernandez I."/>
            <person name="Pacheco R."/>
            <person name="Padilla G."/>
            <person name="Ferreira P."/>
            <person name="Barriuso J."/>
            <person name="Kellner H."/>
            <person name="Castanera R."/>
            <person name="Alfaro M."/>
            <person name="Ramirez L."/>
            <person name="Pisabarro A.G."/>
            <person name="Kuo A."/>
            <person name="Tritt A."/>
            <person name="Lipzen A."/>
            <person name="He G."/>
            <person name="Yan M."/>
            <person name="Ng V."/>
            <person name="Cullen D."/>
            <person name="Martin F."/>
            <person name="Rosso M.-N."/>
            <person name="Henrissat B."/>
            <person name="Hibbett D."/>
            <person name="Martinez A.T."/>
            <person name="Grigoriev I.V."/>
        </authorList>
    </citation>
    <scope>NUCLEOTIDE SEQUENCE</scope>
    <source>
        <strain evidence="1">CIRM-BRFM 674</strain>
    </source>
</reference>
<dbReference type="SUPFAM" id="SSF52047">
    <property type="entry name" value="RNI-like"/>
    <property type="match status" value="1"/>
</dbReference>
<comment type="caution">
    <text evidence="1">The sequence shown here is derived from an EMBL/GenBank/DDBJ whole genome shotgun (WGS) entry which is preliminary data.</text>
</comment>
<keyword evidence="2" id="KW-1185">Reference proteome</keyword>
<dbReference type="Proteomes" id="UP000807469">
    <property type="component" value="Unassembled WGS sequence"/>
</dbReference>